<evidence type="ECO:0000313" key="1">
    <source>
        <dbReference type="EMBL" id="SEL38963.1"/>
    </source>
</evidence>
<dbReference type="Proteomes" id="UP000199506">
    <property type="component" value="Unassembled WGS sequence"/>
</dbReference>
<dbReference type="EMBL" id="FOAK01000016">
    <property type="protein sequence ID" value="SEL38963.1"/>
    <property type="molecule type" value="Genomic_DNA"/>
</dbReference>
<gene>
    <name evidence="1" type="ORF">SAMN05216439_0461</name>
</gene>
<reference evidence="1 2" key="1">
    <citation type="submission" date="2016-10" db="EMBL/GenBank/DDBJ databases">
        <authorList>
            <person name="de Groot N.N."/>
        </authorList>
    </citation>
    <scope>NUCLEOTIDE SEQUENCE [LARGE SCALE GENOMIC DNA]</scope>
    <source>
        <strain evidence="1 2">DSM 11978</strain>
    </source>
</reference>
<evidence type="ECO:0000313" key="2">
    <source>
        <dbReference type="Proteomes" id="UP000199506"/>
    </source>
</evidence>
<organism evidence="1 2">
    <name type="scientific">Methanobrevibacter gottschalkii</name>
    <dbReference type="NCBI Taxonomy" id="190974"/>
    <lineage>
        <taxon>Archaea</taxon>
        <taxon>Methanobacteriati</taxon>
        <taxon>Methanobacteriota</taxon>
        <taxon>Methanomada group</taxon>
        <taxon>Methanobacteria</taxon>
        <taxon>Methanobacteriales</taxon>
        <taxon>Methanobacteriaceae</taxon>
        <taxon>Methanobrevibacter</taxon>
    </lineage>
</organism>
<dbReference type="AlphaFoldDB" id="A0A1H7PT74"/>
<protein>
    <submittedName>
        <fullName evidence="1">Uncharacterized protein</fullName>
    </submittedName>
</protein>
<proteinExistence type="predicted"/>
<accession>A0A1H7PT74</accession>
<sequence length="36" mass="4344">MIEKEIDGKTHVLVPKDMWERMWAVFDRVDKLGEIK</sequence>
<dbReference type="STRING" id="190974.SAMN05216439_0461"/>
<name>A0A1H7PT74_9EURY</name>